<dbReference type="AlphaFoldDB" id="A0AAC9HTY9"/>
<dbReference type="InterPro" id="IPR009057">
    <property type="entry name" value="Homeodomain-like_sf"/>
</dbReference>
<evidence type="ECO:0000259" key="6">
    <source>
        <dbReference type="PROSITE" id="PS50977"/>
    </source>
</evidence>
<reference evidence="8" key="1">
    <citation type="submission" date="2016-03" db="EMBL/GenBank/DDBJ databases">
        <title>Complete genome sequence of the type strain Actinoalloteichus hymeniacidonis DSM 45092.</title>
        <authorList>
            <person name="Schaffert L."/>
            <person name="Albersmeier A."/>
            <person name="Winkler A."/>
            <person name="Kalinowski J."/>
            <person name="Zotchev S."/>
            <person name="Ruckert C."/>
        </authorList>
    </citation>
    <scope>NUCLEOTIDE SEQUENCE [LARGE SCALE GENOMIC DNA]</scope>
    <source>
        <strain evidence="8">HPA177(T) (DSM 45092(T))</strain>
    </source>
</reference>
<keyword evidence="4" id="KW-0804">Transcription</keyword>
<evidence type="ECO:0000313" key="7">
    <source>
        <dbReference type="EMBL" id="AOS65572.1"/>
    </source>
</evidence>
<dbReference type="PANTHER" id="PTHR30055">
    <property type="entry name" value="HTH-TYPE TRANSCRIPTIONAL REGULATOR RUTR"/>
    <property type="match status" value="1"/>
</dbReference>
<dbReference type="Proteomes" id="UP000095210">
    <property type="component" value="Chromosome"/>
</dbReference>
<keyword evidence="1" id="KW-0678">Repressor</keyword>
<dbReference type="InterPro" id="IPR039538">
    <property type="entry name" value="BetI_C"/>
</dbReference>
<proteinExistence type="predicted"/>
<organism evidence="7 8">
    <name type="scientific">Actinoalloteichus hymeniacidonis</name>
    <dbReference type="NCBI Taxonomy" id="340345"/>
    <lineage>
        <taxon>Bacteria</taxon>
        <taxon>Bacillati</taxon>
        <taxon>Actinomycetota</taxon>
        <taxon>Actinomycetes</taxon>
        <taxon>Pseudonocardiales</taxon>
        <taxon>Pseudonocardiaceae</taxon>
        <taxon>Actinoalloteichus</taxon>
    </lineage>
</organism>
<feature type="domain" description="HTH tetR-type" evidence="6">
    <location>
        <begin position="16"/>
        <end position="76"/>
    </location>
</feature>
<evidence type="ECO:0000256" key="4">
    <source>
        <dbReference type="ARBA" id="ARBA00023163"/>
    </source>
</evidence>
<dbReference type="SUPFAM" id="SSF48498">
    <property type="entry name" value="Tetracyclin repressor-like, C-terminal domain"/>
    <property type="match status" value="1"/>
</dbReference>
<evidence type="ECO:0000256" key="5">
    <source>
        <dbReference type="PROSITE-ProRule" id="PRU00335"/>
    </source>
</evidence>
<dbReference type="InterPro" id="IPR050109">
    <property type="entry name" value="HTH-type_TetR-like_transc_reg"/>
</dbReference>
<feature type="DNA-binding region" description="H-T-H motif" evidence="5">
    <location>
        <begin position="39"/>
        <end position="58"/>
    </location>
</feature>
<dbReference type="SUPFAM" id="SSF46689">
    <property type="entry name" value="Homeodomain-like"/>
    <property type="match status" value="1"/>
</dbReference>
<accession>A0AAC9HTY9</accession>
<evidence type="ECO:0000313" key="8">
    <source>
        <dbReference type="Proteomes" id="UP000095210"/>
    </source>
</evidence>
<dbReference type="GO" id="GO:0003700">
    <property type="term" value="F:DNA-binding transcription factor activity"/>
    <property type="evidence" value="ECO:0007669"/>
    <property type="project" value="TreeGrafter"/>
</dbReference>
<dbReference type="PANTHER" id="PTHR30055:SF234">
    <property type="entry name" value="HTH-TYPE TRANSCRIPTIONAL REGULATOR BETI"/>
    <property type="match status" value="1"/>
</dbReference>
<keyword evidence="3 5" id="KW-0238">DNA-binding</keyword>
<dbReference type="Gene3D" id="1.10.357.10">
    <property type="entry name" value="Tetracycline Repressor, domain 2"/>
    <property type="match status" value="1"/>
</dbReference>
<dbReference type="Pfam" id="PF13977">
    <property type="entry name" value="TetR_C_6"/>
    <property type="match status" value="1"/>
</dbReference>
<dbReference type="PROSITE" id="PS50977">
    <property type="entry name" value="HTH_TETR_2"/>
    <property type="match status" value="1"/>
</dbReference>
<dbReference type="EMBL" id="CP014859">
    <property type="protein sequence ID" value="AOS65572.1"/>
    <property type="molecule type" value="Genomic_DNA"/>
</dbReference>
<dbReference type="GO" id="GO:0000976">
    <property type="term" value="F:transcription cis-regulatory region binding"/>
    <property type="evidence" value="ECO:0007669"/>
    <property type="project" value="TreeGrafter"/>
</dbReference>
<sequence length="212" mass="23249">MAERASTEVTSTTGQGDQRREIGAALLRLVADGGIDAVSMRAVAAEAEVSLGMVQRRFTNKDALLLFTYRECIAAMAQRITDAVTQSLQEPLLQILRATVIAVLPTDRTRRTEWRFIIAFGERFGRRPEIAEMIAHDDAISQHDILGLLTEAQRLGQIPTGHDLVGAAQMVRTVVEGLTMSLLHRDDVEGFDIDLRSLDTALKLLTATPAPD</sequence>
<dbReference type="InterPro" id="IPR036271">
    <property type="entry name" value="Tet_transcr_reg_TetR-rel_C_sf"/>
</dbReference>
<gene>
    <name evidence="7" type="ORF">TL08_23970</name>
</gene>
<evidence type="ECO:0000256" key="2">
    <source>
        <dbReference type="ARBA" id="ARBA00023015"/>
    </source>
</evidence>
<dbReference type="Pfam" id="PF00440">
    <property type="entry name" value="TetR_N"/>
    <property type="match status" value="1"/>
</dbReference>
<dbReference type="KEGG" id="ahm:TL08_23970"/>
<keyword evidence="8" id="KW-1185">Reference proteome</keyword>
<evidence type="ECO:0000256" key="1">
    <source>
        <dbReference type="ARBA" id="ARBA00022491"/>
    </source>
</evidence>
<evidence type="ECO:0000256" key="3">
    <source>
        <dbReference type="ARBA" id="ARBA00023125"/>
    </source>
</evidence>
<dbReference type="InterPro" id="IPR001647">
    <property type="entry name" value="HTH_TetR"/>
</dbReference>
<keyword evidence="2" id="KW-0805">Transcription regulation</keyword>
<name>A0AAC9HTY9_9PSEU</name>
<protein>
    <submittedName>
        <fullName evidence="7">Transcriptional regulator, TetR family</fullName>
    </submittedName>
</protein>